<protein>
    <submittedName>
        <fullName evidence="1">Uncharacterized protein</fullName>
    </submittedName>
</protein>
<sequence>MDKYSFDILSLLKKQFEKEVGKRQFQLEESGTSVSPRQFYLENLSDNLFDTMSEKTRSCYEKGSGNELKDKMLAIRSSSAMTYNLLGNDNVNLLGDCHIGTGEYNITYEEKFTTLNEASKGTPANLDAFLYCDETKEAIACEMKMGEWIFNAPSKLKEAYLHSNKYIDSKNAQVFVQIAKSLIKSSNKYGYNSCFNTYDVFQMLKHSIALYNACYKKERDIKKLTLVNCVWEPDFIDSLSDSSQKKYSGALKNEHDEFHVFYKSMQPAKALFNAIGVKFDICYYSLSDFAKIMELSEERKVYLRRYNK</sequence>
<dbReference type="AlphaFoldDB" id="A0A644Y859"/>
<dbReference type="EMBL" id="VSSQ01004245">
    <property type="protein sequence ID" value="MPM24357.1"/>
    <property type="molecule type" value="Genomic_DNA"/>
</dbReference>
<proteinExistence type="predicted"/>
<comment type="caution">
    <text evidence="1">The sequence shown here is derived from an EMBL/GenBank/DDBJ whole genome shotgun (WGS) entry which is preliminary data.</text>
</comment>
<organism evidence="1">
    <name type="scientific">bioreactor metagenome</name>
    <dbReference type="NCBI Taxonomy" id="1076179"/>
    <lineage>
        <taxon>unclassified sequences</taxon>
        <taxon>metagenomes</taxon>
        <taxon>ecological metagenomes</taxon>
    </lineage>
</organism>
<reference evidence="1" key="1">
    <citation type="submission" date="2019-08" db="EMBL/GenBank/DDBJ databases">
        <authorList>
            <person name="Kucharzyk K."/>
            <person name="Murdoch R.W."/>
            <person name="Higgins S."/>
            <person name="Loffler F."/>
        </authorList>
    </citation>
    <scope>NUCLEOTIDE SEQUENCE</scope>
</reference>
<accession>A0A644Y859</accession>
<name>A0A644Y859_9ZZZZ</name>
<gene>
    <name evidence="1" type="ORF">SDC9_70839</name>
</gene>
<evidence type="ECO:0000313" key="1">
    <source>
        <dbReference type="EMBL" id="MPM24357.1"/>
    </source>
</evidence>